<dbReference type="InterPro" id="IPR006311">
    <property type="entry name" value="TAT_signal"/>
</dbReference>
<evidence type="ECO:0000313" key="2">
    <source>
        <dbReference type="EMBL" id="MFC7219501.1"/>
    </source>
</evidence>
<dbReference type="PROSITE" id="PS51318">
    <property type="entry name" value="TAT"/>
    <property type="match status" value="1"/>
</dbReference>
<organism evidence="2 3">
    <name type="scientific">Streptomyces polyrhachis</name>
    <dbReference type="NCBI Taxonomy" id="1282885"/>
    <lineage>
        <taxon>Bacteria</taxon>
        <taxon>Bacillati</taxon>
        <taxon>Actinomycetota</taxon>
        <taxon>Actinomycetes</taxon>
        <taxon>Kitasatosporales</taxon>
        <taxon>Streptomycetaceae</taxon>
        <taxon>Streptomyces</taxon>
    </lineage>
</organism>
<reference evidence="3" key="1">
    <citation type="journal article" date="2019" name="Int. J. Syst. Evol. Microbiol.">
        <title>The Global Catalogue of Microorganisms (GCM) 10K type strain sequencing project: providing services to taxonomists for standard genome sequencing and annotation.</title>
        <authorList>
            <consortium name="The Broad Institute Genomics Platform"/>
            <consortium name="The Broad Institute Genome Sequencing Center for Infectious Disease"/>
            <person name="Wu L."/>
            <person name="Ma J."/>
        </authorList>
    </citation>
    <scope>NUCLEOTIDE SEQUENCE [LARGE SCALE GENOMIC DNA]</scope>
    <source>
        <strain evidence="3">CGMCC 1.13681</strain>
    </source>
</reference>
<dbReference type="EMBL" id="JBHSZO010000021">
    <property type="protein sequence ID" value="MFC7219501.1"/>
    <property type="molecule type" value="Genomic_DNA"/>
</dbReference>
<name>A0ABW2GK20_9ACTN</name>
<sequence>MRTRKRLLTATAITAAALTTAGLNSAAFAATTLSRGHVDVLDADWDGGNLHLHAHDEETGTEYDPAEVTLSVPAAAKTANPGYGFLGSGSQIWLLPESEATANAKGILYPGISTEHLTSGVFANNSVKYTLLHATRNGAATEDFSVYAGAGSRWFDSNTALTGYKSRTFGVGTHNHANWAFEEAGTYKLTFRVEGTANSTLVSDTAVYTVVVA</sequence>
<comment type="caution">
    <text evidence="2">The sequence shown here is derived from an EMBL/GenBank/DDBJ whole genome shotgun (WGS) entry which is preliminary data.</text>
</comment>
<gene>
    <name evidence="2" type="ORF">ACFQLX_15170</name>
</gene>
<keyword evidence="3" id="KW-1185">Reference proteome</keyword>
<dbReference type="NCBIfam" id="TIGR03769">
    <property type="entry name" value="P_ac_wall_RPT"/>
    <property type="match status" value="1"/>
</dbReference>
<dbReference type="RefSeq" id="WP_386415260.1">
    <property type="nucleotide sequence ID" value="NZ_JBHSZO010000021.1"/>
</dbReference>
<feature type="chain" id="PRO_5046400222" evidence="1">
    <location>
        <begin position="30"/>
        <end position="213"/>
    </location>
</feature>
<dbReference type="Proteomes" id="UP001596413">
    <property type="component" value="Unassembled WGS sequence"/>
</dbReference>
<evidence type="ECO:0000313" key="3">
    <source>
        <dbReference type="Proteomes" id="UP001596413"/>
    </source>
</evidence>
<dbReference type="InterPro" id="IPR022435">
    <property type="entry name" value="Surface-anchored_actinobac"/>
</dbReference>
<keyword evidence="1" id="KW-0732">Signal</keyword>
<evidence type="ECO:0000256" key="1">
    <source>
        <dbReference type="SAM" id="SignalP"/>
    </source>
</evidence>
<proteinExistence type="predicted"/>
<accession>A0ABW2GK20</accession>
<dbReference type="NCBIfam" id="NF038134">
    <property type="entry name" value="choice_anch_M"/>
    <property type="match status" value="1"/>
</dbReference>
<feature type="signal peptide" evidence="1">
    <location>
        <begin position="1"/>
        <end position="29"/>
    </location>
</feature>
<protein>
    <submittedName>
        <fullName evidence="2">Choice-of-anchor M domain-containing protein</fullName>
    </submittedName>
</protein>